<dbReference type="Gene3D" id="1.10.510.10">
    <property type="entry name" value="Transferase(Phosphotransferase) domain 1"/>
    <property type="match status" value="1"/>
</dbReference>
<evidence type="ECO:0000313" key="11">
    <source>
        <dbReference type="EMBL" id="MCZ9304944.1"/>
    </source>
</evidence>
<dbReference type="PROSITE" id="PS50011">
    <property type="entry name" value="PROTEIN_KINASE_DOM"/>
    <property type="match status" value="1"/>
</dbReference>
<dbReference type="Pfam" id="PF00069">
    <property type="entry name" value="Pkinase"/>
    <property type="match status" value="1"/>
</dbReference>
<reference evidence="11" key="1">
    <citation type="submission" date="2022-02" db="EMBL/GenBank/DDBJ databases">
        <title>Corynebacterium sp. from urogenital microbiome.</title>
        <authorList>
            <person name="Cappelli E.A."/>
            <person name="Ribeiro T.G."/>
            <person name="Peixe L."/>
        </authorList>
    </citation>
    <scope>NUCLEOTIDE SEQUENCE</scope>
    <source>
        <strain evidence="11">C9Ua_112</strain>
    </source>
</reference>
<evidence type="ECO:0000259" key="10">
    <source>
        <dbReference type="PROSITE" id="PS50011"/>
    </source>
</evidence>
<feature type="compositionally biased region" description="Gly residues" evidence="9">
    <location>
        <begin position="830"/>
        <end position="840"/>
    </location>
</feature>
<organism evidence="11 12">
    <name type="scientific">Corynebacterium macclintockiae</name>
    <dbReference type="NCBI Taxonomy" id="2913501"/>
    <lineage>
        <taxon>Bacteria</taxon>
        <taxon>Bacillati</taxon>
        <taxon>Actinomycetota</taxon>
        <taxon>Actinomycetes</taxon>
        <taxon>Mycobacteriales</taxon>
        <taxon>Corynebacteriaceae</taxon>
        <taxon>Corynebacterium</taxon>
    </lineage>
</organism>
<dbReference type="InterPro" id="IPR011990">
    <property type="entry name" value="TPR-like_helical_dom_sf"/>
</dbReference>
<dbReference type="Gene3D" id="3.30.200.20">
    <property type="entry name" value="Phosphorylase Kinase, domain 1"/>
    <property type="match status" value="1"/>
</dbReference>
<gene>
    <name evidence="11" type="ORF">L8U58_05245</name>
</gene>
<comment type="catalytic activity">
    <reaction evidence="8">
        <text>L-seryl-[protein] + ATP = O-phospho-L-seryl-[protein] + ADP + H(+)</text>
        <dbReference type="Rhea" id="RHEA:17989"/>
        <dbReference type="Rhea" id="RHEA-COMP:9863"/>
        <dbReference type="Rhea" id="RHEA-COMP:11604"/>
        <dbReference type="ChEBI" id="CHEBI:15378"/>
        <dbReference type="ChEBI" id="CHEBI:29999"/>
        <dbReference type="ChEBI" id="CHEBI:30616"/>
        <dbReference type="ChEBI" id="CHEBI:83421"/>
        <dbReference type="ChEBI" id="CHEBI:456216"/>
        <dbReference type="EC" id="2.7.11.1"/>
    </reaction>
</comment>
<dbReference type="SMART" id="SM00220">
    <property type="entry name" value="S_TKc"/>
    <property type="match status" value="1"/>
</dbReference>
<evidence type="ECO:0000256" key="4">
    <source>
        <dbReference type="ARBA" id="ARBA00022741"/>
    </source>
</evidence>
<dbReference type="PANTHER" id="PTHR24363">
    <property type="entry name" value="SERINE/THREONINE PROTEIN KINASE"/>
    <property type="match status" value="1"/>
</dbReference>
<keyword evidence="6" id="KW-0067">ATP-binding</keyword>
<feature type="region of interest" description="Disordered" evidence="9">
    <location>
        <begin position="779"/>
        <end position="848"/>
    </location>
</feature>
<dbReference type="Pfam" id="PF16918">
    <property type="entry name" value="PknG_TPR"/>
    <property type="match status" value="2"/>
</dbReference>
<feature type="domain" description="Protein kinase" evidence="10">
    <location>
        <begin position="154"/>
        <end position="435"/>
    </location>
</feature>
<evidence type="ECO:0000256" key="6">
    <source>
        <dbReference type="ARBA" id="ARBA00022840"/>
    </source>
</evidence>
<keyword evidence="12" id="KW-1185">Reference proteome</keyword>
<evidence type="ECO:0000256" key="9">
    <source>
        <dbReference type="SAM" id="MobiDB-lite"/>
    </source>
</evidence>
<comment type="catalytic activity">
    <reaction evidence="7">
        <text>L-threonyl-[protein] + ATP = O-phospho-L-threonyl-[protein] + ADP + H(+)</text>
        <dbReference type="Rhea" id="RHEA:46608"/>
        <dbReference type="Rhea" id="RHEA-COMP:11060"/>
        <dbReference type="Rhea" id="RHEA-COMP:11605"/>
        <dbReference type="ChEBI" id="CHEBI:15378"/>
        <dbReference type="ChEBI" id="CHEBI:30013"/>
        <dbReference type="ChEBI" id="CHEBI:30616"/>
        <dbReference type="ChEBI" id="CHEBI:61977"/>
        <dbReference type="ChEBI" id="CHEBI:456216"/>
        <dbReference type="EC" id="2.7.11.1"/>
    </reaction>
</comment>
<dbReference type="EMBL" id="JAKMUV010000004">
    <property type="protein sequence ID" value="MCZ9304944.1"/>
    <property type="molecule type" value="Genomic_DNA"/>
</dbReference>
<dbReference type="AlphaFoldDB" id="A0A9X3M6L9"/>
<keyword evidence="3" id="KW-0808">Transferase</keyword>
<dbReference type="CDD" id="cd14014">
    <property type="entry name" value="STKc_PknB_like"/>
    <property type="match status" value="1"/>
</dbReference>
<dbReference type="PANTHER" id="PTHR24363:SF0">
    <property type="entry name" value="SERINE_THREONINE KINASE LIKE DOMAIN CONTAINING 1"/>
    <property type="match status" value="1"/>
</dbReference>
<dbReference type="InterPro" id="IPR000719">
    <property type="entry name" value="Prot_kinase_dom"/>
</dbReference>
<dbReference type="Proteomes" id="UP001146505">
    <property type="component" value="Unassembled WGS sequence"/>
</dbReference>
<comment type="caution">
    <text evidence="11">The sequence shown here is derived from an EMBL/GenBank/DDBJ whole genome shotgun (WGS) entry which is preliminary data.</text>
</comment>
<evidence type="ECO:0000256" key="1">
    <source>
        <dbReference type="ARBA" id="ARBA00012513"/>
    </source>
</evidence>
<dbReference type="GeneID" id="301812945"/>
<evidence type="ECO:0000256" key="7">
    <source>
        <dbReference type="ARBA" id="ARBA00047899"/>
    </source>
</evidence>
<evidence type="ECO:0000313" key="12">
    <source>
        <dbReference type="Proteomes" id="UP001146505"/>
    </source>
</evidence>
<accession>A0A9X3M6L9</accession>
<dbReference type="SUPFAM" id="SSF56112">
    <property type="entry name" value="Protein kinase-like (PK-like)"/>
    <property type="match status" value="1"/>
</dbReference>
<dbReference type="InterPro" id="IPR031636">
    <property type="entry name" value="PknG_TPR"/>
</dbReference>
<feature type="compositionally biased region" description="Acidic residues" evidence="9">
    <location>
        <begin position="37"/>
        <end position="46"/>
    </location>
</feature>
<dbReference type="FunFam" id="1.10.510.10:FF:000306">
    <property type="entry name" value="Serine/threonine protein kinase"/>
    <property type="match status" value="1"/>
</dbReference>
<dbReference type="EC" id="2.7.11.1" evidence="1"/>
<sequence>MTQHDDEQPRGGVSDSAEGEGVSEPEVHTEAVPFDPFADEDTDESTEAVIFDPFADDDADEDTDETVRNTAPVGAVSPASAVDSGERSRIEALSTFRKRRGTHRSGASVADGMVQLPFIAPTDPEDAVIDPTSAIEKGIAPPTLKAGDIIAGQYEILGPIAHGGLGWVYIAVDHNVADRYVVLKGMMATKNEQERAVAESERAFLADITHPGIVKIFNFIDDPRSPGGFIVMEYVGGPSLRAQRRKLASGLLEPDVAIGYILEILPALDYLHSRGVVYNDLKPDNILITEDQVKLIDLGAVTGIGAFGHIFGTKGFQPPEIAKTGPTVASDIYTVGRTLAALIVNLPVVDGVYSSQLPTPDEVPLFREYLSLYRLLLRATDENPDARFGSATAMANQLIGVLREILAIRDGRHYPHLNTRFTAQRSTFGTKHIVFRTDQLVDGVVRSAEVSVPEVVSALPTPLADSKDPGYGLLSATSFTEAGDLLDTLRAAYAQPDLKHSVEIPLTMVRALLDVGRTREAQDLLAELKPRLENDWRFQWHSGVAALLTGKFAEAQKFFNRVLYILPGEPAPKLALAATDELLLQQQGVNSTKLLSEHIARAASSLAYAQRVPVKDYTGIPGWDHITQDPISLRFHAMRLYGLVWATNPSTVSSAFGLARQLYAEGMVDSAVAALDRLPQSSRHNRLARLTSILLLISDANRLTESRIRRAARRLETLPTNEPRLSQVRIAVLSAGLTWLRGVGDVPDDGAGVVGGVVGGGVVGGGVVGGGPAGDFNASSGTYGSKAPDSLPSPSTSSSGSSGASSSASSSASSGASSRTGASKAPDGSSGSGGPGGSSGSGKARRRAASAPLFDVQFTERGLRSGLEASLRQLARQAPFARHRYHLVDMANRIRPRTWF</sequence>
<dbReference type="GO" id="GO:0005524">
    <property type="term" value="F:ATP binding"/>
    <property type="evidence" value="ECO:0007669"/>
    <property type="project" value="UniProtKB-KW"/>
</dbReference>
<proteinExistence type="predicted"/>
<protein>
    <recommendedName>
        <fullName evidence="1">non-specific serine/threonine protein kinase</fullName>
        <ecNumber evidence="1">2.7.11.1</ecNumber>
    </recommendedName>
</protein>
<evidence type="ECO:0000256" key="8">
    <source>
        <dbReference type="ARBA" id="ARBA00048679"/>
    </source>
</evidence>
<keyword evidence="2" id="KW-0723">Serine/threonine-protein kinase</keyword>
<dbReference type="InterPro" id="IPR008271">
    <property type="entry name" value="Ser/Thr_kinase_AS"/>
</dbReference>
<dbReference type="RefSeq" id="WP_269954850.1">
    <property type="nucleotide sequence ID" value="NZ_JAKMUV010000004.1"/>
</dbReference>
<keyword evidence="4" id="KW-0547">Nucleotide-binding</keyword>
<dbReference type="Gene3D" id="1.25.40.10">
    <property type="entry name" value="Tetratricopeptide repeat domain"/>
    <property type="match status" value="2"/>
</dbReference>
<name>A0A9X3M6L9_9CORY</name>
<feature type="compositionally biased region" description="Low complexity" evidence="9">
    <location>
        <begin position="71"/>
        <end position="83"/>
    </location>
</feature>
<evidence type="ECO:0000256" key="2">
    <source>
        <dbReference type="ARBA" id="ARBA00022527"/>
    </source>
</evidence>
<feature type="region of interest" description="Disordered" evidence="9">
    <location>
        <begin position="1"/>
        <end position="88"/>
    </location>
</feature>
<dbReference type="PROSITE" id="PS00108">
    <property type="entry name" value="PROTEIN_KINASE_ST"/>
    <property type="match status" value="1"/>
</dbReference>
<dbReference type="GO" id="GO:0004674">
    <property type="term" value="F:protein serine/threonine kinase activity"/>
    <property type="evidence" value="ECO:0007669"/>
    <property type="project" value="UniProtKB-KW"/>
</dbReference>
<evidence type="ECO:0000256" key="3">
    <source>
        <dbReference type="ARBA" id="ARBA00022679"/>
    </source>
</evidence>
<feature type="compositionally biased region" description="Acidic residues" evidence="9">
    <location>
        <begin position="54"/>
        <end position="64"/>
    </location>
</feature>
<dbReference type="SUPFAM" id="SSF48452">
    <property type="entry name" value="TPR-like"/>
    <property type="match status" value="1"/>
</dbReference>
<keyword evidence="5 11" id="KW-0418">Kinase</keyword>
<feature type="compositionally biased region" description="Low complexity" evidence="9">
    <location>
        <begin position="792"/>
        <end position="829"/>
    </location>
</feature>
<dbReference type="InterPro" id="IPR011009">
    <property type="entry name" value="Kinase-like_dom_sf"/>
</dbReference>
<evidence type="ECO:0000256" key="5">
    <source>
        <dbReference type="ARBA" id="ARBA00022777"/>
    </source>
</evidence>